<dbReference type="EMBL" id="JBHRSP010000053">
    <property type="protein sequence ID" value="MFC3076278.1"/>
    <property type="molecule type" value="Genomic_DNA"/>
</dbReference>
<protein>
    <submittedName>
        <fullName evidence="3">Substrate-binding periplasmic protein</fullName>
    </submittedName>
</protein>
<comment type="caution">
    <text evidence="3">The sequence shown here is derived from an EMBL/GenBank/DDBJ whole genome shotgun (WGS) entry which is preliminary data.</text>
</comment>
<feature type="domain" description="Solute-binding protein family 3/N-terminal" evidence="2">
    <location>
        <begin position="26"/>
        <end position="234"/>
    </location>
</feature>
<keyword evidence="4" id="KW-1185">Reference proteome</keyword>
<sequence length="250" mass="27466">MKRLLPALGLLLAALSPARAETVHFVTEEYPPFNFTKDGAITGISIDQVHAIAKGAGVDYTIEIMPWARAFALAEHQPMHCAFTATHTEERHDRFRWVEPLVQDVMVLVKRRDGGIDAHTLEEAVKLRIGAQRDDFAIGLLAARGFRDIDLAADIDITLGKLLSGRIDLMPTSLKTFESMIAAGHPVEKAMVMDGQTYGLACNRAMPEAIHARLQAELDKLILEGGQDRIFAAYGLANPRTAANEAKTRK</sequence>
<evidence type="ECO:0000313" key="3">
    <source>
        <dbReference type="EMBL" id="MFC3076278.1"/>
    </source>
</evidence>
<reference evidence="4" key="1">
    <citation type="journal article" date="2019" name="Int. J. Syst. Evol. Microbiol.">
        <title>The Global Catalogue of Microorganisms (GCM) 10K type strain sequencing project: providing services to taxonomists for standard genome sequencing and annotation.</title>
        <authorList>
            <consortium name="The Broad Institute Genomics Platform"/>
            <consortium name="The Broad Institute Genome Sequencing Center for Infectious Disease"/>
            <person name="Wu L."/>
            <person name="Ma J."/>
        </authorList>
    </citation>
    <scope>NUCLEOTIDE SEQUENCE [LARGE SCALE GENOMIC DNA]</scope>
    <source>
        <strain evidence="4">KCTC 52677</strain>
    </source>
</reference>
<dbReference type="PANTHER" id="PTHR38834">
    <property type="entry name" value="PERIPLASMIC SUBSTRATE BINDING PROTEIN FAMILY 3"/>
    <property type="match status" value="1"/>
</dbReference>
<organism evidence="3 4">
    <name type="scientific">Shinella pollutisoli</name>
    <dbReference type="NCBI Taxonomy" id="2250594"/>
    <lineage>
        <taxon>Bacteria</taxon>
        <taxon>Pseudomonadati</taxon>
        <taxon>Pseudomonadota</taxon>
        <taxon>Alphaproteobacteria</taxon>
        <taxon>Hyphomicrobiales</taxon>
        <taxon>Rhizobiaceae</taxon>
        <taxon>Shinella</taxon>
    </lineage>
</organism>
<dbReference type="PANTHER" id="PTHR38834:SF3">
    <property type="entry name" value="SOLUTE-BINDING PROTEIN FAMILY 3_N-TERMINAL DOMAIN-CONTAINING PROTEIN"/>
    <property type="match status" value="1"/>
</dbReference>
<dbReference type="Proteomes" id="UP001595377">
    <property type="component" value="Unassembled WGS sequence"/>
</dbReference>
<dbReference type="SUPFAM" id="SSF53850">
    <property type="entry name" value="Periplasmic binding protein-like II"/>
    <property type="match status" value="1"/>
</dbReference>
<keyword evidence="1" id="KW-0732">Signal</keyword>
<evidence type="ECO:0000313" key="4">
    <source>
        <dbReference type="Proteomes" id="UP001595377"/>
    </source>
</evidence>
<evidence type="ECO:0000256" key="1">
    <source>
        <dbReference type="SAM" id="SignalP"/>
    </source>
</evidence>
<feature type="signal peptide" evidence="1">
    <location>
        <begin position="1"/>
        <end position="20"/>
    </location>
</feature>
<dbReference type="RefSeq" id="WP_257316592.1">
    <property type="nucleotide sequence ID" value="NZ_JANFDG010000021.1"/>
</dbReference>
<feature type="chain" id="PRO_5046988301" evidence="1">
    <location>
        <begin position="21"/>
        <end position="250"/>
    </location>
</feature>
<name>A0ABV7DPX3_9HYPH</name>
<dbReference type="Pfam" id="PF00497">
    <property type="entry name" value="SBP_bac_3"/>
    <property type="match status" value="1"/>
</dbReference>
<dbReference type="InterPro" id="IPR001638">
    <property type="entry name" value="Solute-binding_3/MltF_N"/>
</dbReference>
<accession>A0ABV7DPX3</accession>
<dbReference type="Gene3D" id="3.40.190.10">
    <property type="entry name" value="Periplasmic binding protein-like II"/>
    <property type="match status" value="2"/>
</dbReference>
<evidence type="ECO:0000259" key="2">
    <source>
        <dbReference type="Pfam" id="PF00497"/>
    </source>
</evidence>
<proteinExistence type="predicted"/>
<gene>
    <name evidence="3" type="ORF">ACFOHH_24410</name>
</gene>